<dbReference type="Pfam" id="PF00805">
    <property type="entry name" value="Pentapeptide"/>
    <property type="match status" value="1"/>
</dbReference>
<sequence length="223" mass="24059">MDTLTIRATTAELPVLDADELTAVRSLGDDGGRLSLFEFADVSLRTLELADAQLFDGRISAVIAERGHLRDLHLSSVEFIGCDLSQLRWENSRLHRVRFANCKLLGAALTGLSLDDVVFERCRLDFAEFAAAQAKGAVIFSGCSLPEATFEGCDLSGAAFDDCNLRATTFGSGTYKATDLRGNDLSGLSGAVNLRKVVIDRHQLTDLAAAWAEDLGIAFGDER</sequence>
<name>A0ABN2TKZ3_9ACTN</name>
<dbReference type="Gene3D" id="2.160.20.80">
    <property type="entry name" value="E3 ubiquitin-protein ligase SopA"/>
    <property type="match status" value="1"/>
</dbReference>
<dbReference type="EMBL" id="BAAAQN010000002">
    <property type="protein sequence ID" value="GAA2012985.1"/>
    <property type="molecule type" value="Genomic_DNA"/>
</dbReference>
<dbReference type="PANTHER" id="PTHR14136:SF17">
    <property type="entry name" value="BTB_POZ DOMAIN-CONTAINING PROTEIN KCTD9"/>
    <property type="match status" value="1"/>
</dbReference>
<reference evidence="1 2" key="1">
    <citation type="journal article" date="2019" name="Int. J. Syst. Evol. Microbiol.">
        <title>The Global Catalogue of Microorganisms (GCM) 10K type strain sequencing project: providing services to taxonomists for standard genome sequencing and annotation.</title>
        <authorList>
            <consortium name="The Broad Institute Genomics Platform"/>
            <consortium name="The Broad Institute Genome Sequencing Center for Infectious Disease"/>
            <person name="Wu L."/>
            <person name="Ma J."/>
        </authorList>
    </citation>
    <scope>NUCLEOTIDE SEQUENCE [LARGE SCALE GENOMIC DNA]</scope>
    <source>
        <strain evidence="1 2">JCM 16014</strain>
    </source>
</reference>
<dbReference type="PANTHER" id="PTHR14136">
    <property type="entry name" value="BTB_POZ DOMAIN-CONTAINING PROTEIN KCTD9"/>
    <property type="match status" value="1"/>
</dbReference>
<comment type="caution">
    <text evidence="1">The sequence shown here is derived from an EMBL/GenBank/DDBJ whole genome shotgun (WGS) entry which is preliminary data.</text>
</comment>
<evidence type="ECO:0008006" key="3">
    <source>
        <dbReference type="Google" id="ProtNLM"/>
    </source>
</evidence>
<dbReference type="SUPFAM" id="SSF141571">
    <property type="entry name" value="Pentapeptide repeat-like"/>
    <property type="match status" value="1"/>
</dbReference>
<dbReference type="Pfam" id="PF13599">
    <property type="entry name" value="Pentapeptide_4"/>
    <property type="match status" value="1"/>
</dbReference>
<evidence type="ECO:0000313" key="2">
    <source>
        <dbReference type="Proteomes" id="UP001500751"/>
    </source>
</evidence>
<keyword evidence="2" id="KW-1185">Reference proteome</keyword>
<organism evidence="1 2">
    <name type="scientific">Catenulispora yoronensis</name>
    <dbReference type="NCBI Taxonomy" id="450799"/>
    <lineage>
        <taxon>Bacteria</taxon>
        <taxon>Bacillati</taxon>
        <taxon>Actinomycetota</taxon>
        <taxon>Actinomycetes</taxon>
        <taxon>Catenulisporales</taxon>
        <taxon>Catenulisporaceae</taxon>
        <taxon>Catenulispora</taxon>
    </lineage>
</organism>
<dbReference type="Proteomes" id="UP001500751">
    <property type="component" value="Unassembled WGS sequence"/>
</dbReference>
<dbReference type="InterPro" id="IPR001646">
    <property type="entry name" value="5peptide_repeat"/>
</dbReference>
<dbReference type="RefSeq" id="WP_344663757.1">
    <property type="nucleotide sequence ID" value="NZ_BAAAQN010000002.1"/>
</dbReference>
<protein>
    <recommendedName>
        <fullName evidence="3">Pentapeptide repeat-containing protein</fullName>
    </recommendedName>
</protein>
<gene>
    <name evidence="1" type="ORF">GCM10009839_04470</name>
</gene>
<proteinExistence type="predicted"/>
<dbReference type="InterPro" id="IPR051082">
    <property type="entry name" value="Pentapeptide-BTB/POZ_domain"/>
</dbReference>
<evidence type="ECO:0000313" key="1">
    <source>
        <dbReference type="EMBL" id="GAA2012985.1"/>
    </source>
</evidence>
<accession>A0ABN2TKZ3</accession>